<keyword evidence="8" id="KW-1185">Reference proteome</keyword>
<evidence type="ECO:0000256" key="5">
    <source>
        <dbReference type="ARBA" id="ARBA00037974"/>
    </source>
</evidence>
<gene>
    <name evidence="7" type="ORF">IMZ28_08975</name>
</gene>
<dbReference type="PANTHER" id="PTHR43525">
    <property type="entry name" value="PROTEIN MALY"/>
    <property type="match status" value="1"/>
</dbReference>
<dbReference type="EC" id="4.4.1.13" evidence="2"/>
<proteinExistence type="inferred from homology"/>
<evidence type="ECO:0000313" key="8">
    <source>
        <dbReference type="Proteomes" id="UP000595074"/>
    </source>
</evidence>
<dbReference type="InterPro" id="IPR015422">
    <property type="entry name" value="PyrdxlP-dep_Trfase_small"/>
</dbReference>
<sequence>MNFEAVERSGTYATKYEDAVLKFDTDDLLPLWVADMDLASPLCVQEALRKRADHPVYGYTGYPEHYYDMIMQWYAREYDWKIKKEWIVPCYGVVPSLNFAIEAFCEKGDGVVVQTPIYPPFVSSLHHRKRKVLDNTLRYRDGRYEIDFEDFESKAKEAKLFLLCSPHNPTGRAWSEAELERLIAICIENEVMIISDEIHADIIYSKTHKSIGCFEKALEKCIVFNAPSKTFNIAGLNTSYAIIPNRRIRRVYRLEQNRSGITNGNPFGIEALMAAYENGGAWLERLRKHLADNIAYVNRFLAEHHLPIKAVKTEATFLVWLDCSEMKLSQERLVDFFVNQAKLGLNDGAGFGRAGEGFMRLNVGTSLKVIEEAMSRLLQAYRKMH</sequence>
<dbReference type="PANTHER" id="PTHR43525:SF1">
    <property type="entry name" value="PROTEIN MALY"/>
    <property type="match status" value="1"/>
</dbReference>
<evidence type="ECO:0000256" key="3">
    <source>
        <dbReference type="ARBA" id="ARBA00022898"/>
    </source>
</evidence>
<dbReference type="InterPro" id="IPR051798">
    <property type="entry name" value="Class-II_PLP-Dep_Aminotrans"/>
</dbReference>
<dbReference type="InterPro" id="IPR015421">
    <property type="entry name" value="PyrdxlP-dep_Trfase_major"/>
</dbReference>
<dbReference type="GO" id="GO:0047804">
    <property type="term" value="F:cysteine-S-conjugate beta-lyase activity"/>
    <property type="evidence" value="ECO:0007669"/>
    <property type="project" value="UniProtKB-EC"/>
</dbReference>
<dbReference type="SUPFAM" id="SSF53383">
    <property type="entry name" value="PLP-dependent transferases"/>
    <property type="match status" value="1"/>
</dbReference>
<dbReference type="Proteomes" id="UP000595074">
    <property type="component" value="Chromosome"/>
</dbReference>
<keyword evidence="3" id="KW-0663">Pyridoxal phosphate</keyword>
<comment type="cofactor">
    <cofactor evidence="1">
        <name>pyridoxal 5'-phosphate</name>
        <dbReference type="ChEBI" id="CHEBI:597326"/>
    </cofactor>
</comment>
<comment type="similarity">
    <text evidence="5">Belongs to the class-II pyridoxal-phosphate-dependent aminotransferase family. MalY/PatB cystathionine beta-lyase subfamily.</text>
</comment>
<reference evidence="7 8" key="1">
    <citation type="submission" date="2020-10" db="EMBL/GenBank/DDBJ databases">
        <title>The genome of sulfurovum sp.</title>
        <authorList>
            <person name="Xie S."/>
            <person name="Shao Z."/>
            <person name="Jiang L."/>
        </authorList>
    </citation>
    <scope>NUCLEOTIDE SEQUENCE [LARGE SCALE GENOMIC DNA]</scope>
    <source>
        <strain evidence="7 8">ST-419</strain>
    </source>
</reference>
<feature type="domain" description="Aminotransferase class I/classII large" evidence="6">
    <location>
        <begin position="38"/>
        <end position="377"/>
    </location>
</feature>
<organism evidence="7 8">
    <name type="scientific">Sulfurovum indicum</name>
    <dbReference type="NCBI Taxonomy" id="2779528"/>
    <lineage>
        <taxon>Bacteria</taxon>
        <taxon>Pseudomonadati</taxon>
        <taxon>Campylobacterota</taxon>
        <taxon>Epsilonproteobacteria</taxon>
        <taxon>Campylobacterales</taxon>
        <taxon>Sulfurovaceae</taxon>
        <taxon>Sulfurovum</taxon>
    </lineage>
</organism>
<name>A0A7M1S3E0_9BACT</name>
<dbReference type="AlphaFoldDB" id="A0A7M1S3E0"/>
<dbReference type="RefSeq" id="WP_197548270.1">
    <property type="nucleotide sequence ID" value="NZ_CP063164.1"/>
</dbReference>
<dbReference type="CDD" id="cd00609">
    <property type="entry name" value="AAT_like"/>
    <property type="match status" value="1"/>
</dbReference>
<dbReference type="InterPro" id="IPR027619">
    <property type="entry name" value="C-S_lyase_PatB-like"/>
</dbReference>
<dbReference type="InterPro" id="IPR015424">
    <property type="entry name" value="PyrdxlP-dep_Trfase"/>
</dbReference>
<protein>
    <recommendedName>
        <fullName evidence="2">cysteine-S-conjugate beta-lyase</fullName>
        <ecNumber evidence="2">4.4.1.13</ecNumber>
    </recommendedName>
</protein>
<dbReference type="Gene3D" id="3.90.1150.10">
    <property type="entry name" value="Aspartate Aminotransferase, domain 1"/>
    <property type="match status" value="1"/>
</dbReference>
<evidence type="ECO:0000256" key="2">
    <source>
        <dbReference type="ARBA" id="ARBA00012224"/>
    </source>
</evidence>
<evidence type="ECO:0000259" key="6">
    <source>
        <dbReference type="Pfam" id="PF00155"/>
    </source>
</evidence>
<evidence type="ECO:0000313" key="7">
    <source>
        <dbReference type="EMBL" id="QOR61562.1"/>
    </source>
</evidence>
<dbReference type="KEGG" id="sinu:IMZ28_08975"/>
<evidence type="ECO:0000256" key="4">
    <source>
        <dbReference type="ARBA" id="ARBA00023239"/>
    </source>
</evidence>
<keyword evidence="4 7" id="KW-0456">Lyase</keyword>
<dbReference type="Pfam" id="PF00155">
    <property type="entry name" value="Aminotran_1_2"/>
    <property type="match status" value="1"/>
</dbReference>
<evidence type="ECO:0000256" key="1">
    <source>
        <dbReference type="ARBA" id="ARBA00001933"/>
    </source>
</evidence>
<dbReference type="Gene3D" id="3.40.640.10">
    <property type="entry name" value="Type I PLP-dependent aspartate aminotransferase-like (Major domain)"/>
    <property type="match status" value="1"/>
</dbReference>
<dbReference type="InterPro" id="IPR004839">
    <property type="entry name" value="Aminotransferase_I/II_large"/>
</dbReference>
<accession>A0A7M1S3E0</accession>
<dbReference type="NCBIfam" id="TIGR04350">
    <property type="entry name" value="C_S_lyase_PatB"/>
    <property type="match status" value="1"/>
</dbReference>
<dbReference type="EMBL" id="CP063164">
    <property type="protein sequence ID" value="QOR61562.1"/>
    <property type="molecule type" value="Genomic_DNA"/>
</dbReference>
<dbReference type="GO" id="GO:0030170">
    <property type="term" value="F:pyridoxal phosphate binding"/>
    <property type="evidence" value="ECO:0007669"/>
    <property type="project" value="InterPro"/>
</dbReference>